<organism evidence="1 2">
    <name type="scientific">Mycetohabitans rhizoxinica (strain DSM 19002 / CIP 109453 / HKI 454)</name>
    <name type="common">Paraburkholderia rhizoxinica</name>
    <dbReference type="NCBI Taxonomy" id="882378"/>
    <lineage>
        <taxon>Bacteria</taxon>
        <taxon>Pseudomonadati</taxon>
        <taxon>Pseudomonadota</taxon>
        <taxon>Betaproteobacteria</taxon>
        <taxon>Burkholderiales</taxon>
        <taxon>Burkholderiaceae</taxon>
        <taxon>Mycetohabitans</taxon>
    </lineage>
</organism>
<dbReference type="HOGENOM" id="CLU_2354436_0_0_4"/>
<sequence length="96" mass="11009">MLIPQFNSKHQGSLNVPLLHRLVATAQQYDERWNTENRIRTLAMQGDVPTALAILNRLWITRLRASTRYGDPLGMRCSLNRNYTFRPARQAADVAS</sequence>
<proteinExistence type="predicted"/>
<dbReference type="AlphaFoldDB" id="E5AQE7"/>
<reference evidence="1 2" key="1">
    <citation type="journal article" date="2011" name="J. Bacteriol.">
        <title>Complete genome sequence of Burkholderia rhizoxinica, an endosymbiont of Rhizopus microsporus.</title>
        <authorList>
            <person name="Lackner G."/>
            <person name="Moebius N."/>
            <person name="Partida-Martinez L."/>
            <person name="Hertweck C."/>
        </authorList>
    </citation>
    <scope>NUCLEOTIDE SEQUENCE [LARGE SCALE GENOMIC DNA]</scope>
    <source>
        <strain evidence="2">DSM 19002 / CIP 109453 / HKI 454</strain>
    </source>
</reference>
<gene>
    <name evidence="1" type="ordered locus">RBRH_03773</name>
</gene>
<dbReference type="KEGG" id="brh:RBRH_03773"/>
<name>E5AQE7_MYCRK</name>
<dbReference type="EMBL" id="FR687359">
    <property type="protein sequence ID" value="CBW74829.1"/>
    <property type="molecule type" value="Genomic_DNA"/>
</dbReference>
<evidence type="ECO:0000313" key="1">
    <source>
        <dbReference type="EMBL" id="CBW74829.1"/>
    </source>
</evidence>
<evidence type="ECO:0008006" key="3">
    <source>
        <dbReference type="Google" id="ProtNLM"/>
    </source>
</evidence>
<dbReference type="Proteomes" id="UP000007437">
    <property type="component" value="Chromosome"/>
</dbReference>
<protein>
    <recommendedName>
        <fullName evidence="3">Transposase</fullName>
    </recommendedName>
</protein>
<evidence type="ECO:0000313" key="2">
    <source>
        <dbReference type="Proteomes" id="UP000007437"/>
    </source>
</evidence>
<accession>E5AQE7</accession>